<feature type="domain" description="HTH arsR-type" evidence="4">
    <location>
        <begin position="21"/>
        <end position="116"/>
    </location>
</feature>
<dbReference type="Pfam" id="PF12840">
    <property type="entry name" value="HTH_20"/>
    <property type="match status" value="1"/>
</dbReference>
<dbReference type="InterPro" id="IPR011991">
    <property type="entry name" value="ArsR-like_HTH"/>
</dbReference>
<dbReference type="EMBL" id="FNWJ01000001">
    <property type="protein sequence ID" value="SEH11998.1"/>
    <property type="molecule type" value="Genomic_DNA"/>
</dbReference>
<dbReference type="NCBIfam" id="NF033788">
    <property type="entry name" value="HTH_metalloreg"/>
    <property type="match status" value="1"/>
</dbReference>
<dbReference type="InterPro" id="IPR051011">
    <property type="entry name" value="Metal_resp_trans_reg"/>
</dbReference>
<name>A0A1H6FPD6_THEAL</name>
<evidence type="ECO:0000256" key="3">
    <source>
        <dbReference type="ARBA" id="ARBA00023163"/>
    </source>
</evidence>
<dbReference type="STRING" id="29539.SAMN02745716_0950"/>
<dbReference type="SUPFAM" id="SSF46785">
    <property type="entry name" value="Winged helix' DNA-binding domain"/>
    <property type="match status" value="1"/>
</dbReference>
<dbReference type="InterPro" id="IPR036390">
    <property type="entry name" value="WH_DNA-bd_sf"/>
</dbReference>
<accession>A0A1H6FPD6</accession>
<dbReference type="PANTHER" id="PTHR43132:SF9">
    <property type="entry name" value="ARSR FAMILY TRANSCRIPTIONAL REGULATORY PROTEIN"/>
    <property type="match status" value="1"/>
</dbReference>
<gene>
    <name evidence="5" type="ORF">SAMN02745716_0950</name>
</gene>
<dbReference type="AlphaFoldDB" id="A0A1H6FPD6"/>
<dbReference type="PROSITE" id="PS50987">
    <property type="entry name" value="HTH_ARSR_2"/>
    <property type="match status" value="1"/>
</dbReference>
<organism evidence="5 6">
    <name type="scientific">Thermoleophilum album</name>
    <dbReference type="NCBI Taxonomy" id="29539"/>
    <lineage>
        <taxon>Bacteria</taxon>
        <taxon>Bacillati</taxon>
        <taxon>Actinomycetota</taxon>
        <taxon>Thermoleophilia</taxon>
        <taxon>Thermoleophilales</taxon>
        <taxon>Thermoleophilaceae</taxon>
        <taxon>Thermoleophilum</taxon>
    </lineage>
</organism>
<reference evidence="6" key="1">
    <citation type="submission" date="2016-10" db="EMBL/GenBank/DDBJ databases">
        <authorList>
            <person name="Varghese N."/>
            <person name="Submissions S."/>
        </authorList>
    </citation>
    <scope>NUCLEOTIDE SEQUENCE [LARGE SCALE GENOMIC DNA]</scope>
    <source>
        <strain evidence="6">ATCC 35263</strain>
    </source>
</reference>
<evidence type="ECO:0000259" key="4">
    <source>
        <dbReference type="PROSITE" id="PS50987"/>
    </source>
</evidence>
<dbReference type="RefSeq" id="WP_218138253.1">
    <property type="nucleotide sequence ID" value="NZ_FNWJ01000001.1"/>
</dbReference>
<keyword evidence="1" id="KW-0805">Transcription regulation</keyword>
<dbReference type="CDD" id="cd00090">
    <property type="entry name" value="HTH_ARSR"/>
    <property type="match status" value="1"/>
</dbReference>
<dbReference type="GO" id="GO:0003677">
    <property type="term" value="F:DNA binding"/>
    <property type="evidence" value="ECO:0007669"/>
    <property type="project" value="UniProtKB-KW"/>
</dbReference>
<dbReference type="PRINTS" id="PR00778">
    <property type="entry name" value="HTHARSR"/>
</dbReference>
<sequence>MTELSRTEIPASGAVGMPRPLTEAAAERIARRFAALADPLRIRILDTLRERGECSVGELVELLGARQQNVSKHLGILLQQGIVARRKERTRALYRIADDTVLQLCELVCGSIERELAELARLVGTDNRAVQQR</sequence>
<keyword evidence="3" id="KW-0804">Transcription</keyword>
<evidence type="ECO:0000256" key="2">
    <source>
        <dbReference type="ARBA" id="ARBA00023125"/>
    </source>
</evidence>
<proteinExistence type="predicted"/>
<dbReference type="InterPro" id="IPR036388">
    <property type="entry name" value="WH-like_DNA-bd_sf"/>
</dbReference>
<keyword evidence="2" id="KW-0238">DNA-binding</keyword>
<dbReference type="SMART" id="SM00418">
    <property type="entry name" value="HTH_ARSR"/>
    <property type="match status" value="1"/>
</dbReference>
<dbReference type="InterPro" id="IPR001845">
    <property type="entry name" value="HTH_ArsR_DNA-bd_dom"/>
</dbReference>
<keyword evidence="6" id="KW-1185">Reference proteome</keyword>
<dbReference type="PANTHER" id="PTHR43132">
    <property type="entry name" value="ARSENICAL RESISTANCE OPERON REPRESSOR ARSR-RELATED"/>
    <property type="match status" value="1"/>
</dbReference>
<evidence type="ECO:0000313" key="6">
    <source>
        <dbReference type="Proteomes" id="UP000222056"/>
    </source>
</evidence>
<dbReference type="Gene3D" id="1.10.10.10">
    <property type="entry name" value="Winged helix-like DNA-binding domain superfamily/Winged helix DNA-binding domain"/>
    <property type="match status" value="1"/>
</dbReference>
<protein>
    <submittedName>
        <fullName evidence="5">ArsR family transcriptional regulator</fullName>
    </submittedName>
</protein>
<evidence type="ECO:0000256" key="1">
    <source>
        <dbReference type="ARBA" id="ARBA00023015"/>
    </source>
</evidence>
<evidence type="ECO:0000313" key="5">
    <source>
        <dbReference type="EMBL" id="SEH11998.1"/>
    </source>
</evidence>
<dbReference type="Proteomes" id="UP000222056">
    <property type="component" value="Unassembled WGS sequence"/>
</dbReference>
<dbReference type="GO" id="GO:0003700">
    <property type="term" value="F:DNA-binding transcription factor activity"/>
    <property type="evidence" value="ECO:0007669"/>
    <property type="project" value="InterPro"/>
</dbReference>